<dbReference type="AlphaFoldDB" id="A0A6B0TXV6"/>
<accession>A0A6B0TXV6</accession>
<proteinExistence type="predicted"/>
<dbReference type="EMBL" id="GIFC01000688">
    <property type="protein sequence ID" value="MXU82771.1"/>
    <property type="molecule type" value="Transcribed_RNA"/>
</dbReference>
<organism evidence="1">
    <name type="scientific">Ixodes ricinus</name>
    <name type="common">Common tick</name>
    <name type="synonym">Acarus ricinus</name>
    <dbReference type="NCBI Taxonomy" id="34613"/>
    <lineage>
        <taxon>Eukaryota</taxon>
        <taxon>Metazoa</taxon>
        <taxon>Ecdysozoa</taxon>
        <taxon>Arthropoda</taxon>
        <taxon>Chelicerata</taxon>
        <taxon>Arachnida</taxon>
        <taxon>Acari</taxon>
        <taxon>Parasitiformes</taxon>
        <taxon>Ixodida</taxon>
        <taxon>Ixodoidea</taxon>
        <taxon>Ixodidae</taxon>
        <taxon>Ixodinae</taxon>
        <taxon>Ixodes</taxon>
    </lineage>
</organism>
<reference evidence="1" key="1">
    <citation type="submission" date="2019-12" db="EMBL/GenBank/DDBJ databases">
        <title>An insight into the sialome of adult female Ixodes ricinus ticks feeding for 6 days.</title>
        <authorList>
            <person name="Perner J."/>
            <person name="Ribeiro J.M.C."/>
        </authorList>
    </citation>
    <scope>NUCLEOTIDE SEQUENCE</scope>
    <source>
        <strain evidence="1">Semi-engorged</strain>
        <tissue evidence="1">Salivary glands</tissue>
    </source>
</reference>
<sequence length="71" mass="7878">MPPSWYSLVMMGLHTCSSSFCRCSYSSLSASWFVSSHLMVSSTFSRIFLRSSSDSLSLSFSSSTVDLMLNE</sequence>
<protein>
    <submittedName>
        <fullName evidence="1">Putative secreted protein</fullName>
    </submittedName>
</protein>
<evidence type="ECO:0000313" key="1">
    <source>
        <dbReference type="EMBL" id="MXU82771.1"/>
    </source>
</evidence>
<name>A0A6B0TXV6_IXORI</name>